<dbReference type="SUPFAM" id="SSF53383">
    <property type="entry name" value="PLP-dependent transferases"/>
    <property type="match status" value="1"/>
</dbReference>
<accession>A0A1H4TRH9</accession>
<dbReference type="InterPro" id="IPR015424">
    <property type="entry name" value="PyrdxlP-dep_Trfase"/>
</dbReference>
<dbReference type="PANTHER" id="PTHR11601:SF34">
    <property type="entry name" value="CYSTEINE DESULFURASE"/>
    <property type="match status" value="1"/>
</dbReference>
<dbReference type="Pfam" id="PF00266">
    <property type="entry name" value="Aminotran_5"/>
    <property type="match status" value="1"/>
</dbReference>
<keyword evidence="7" id="KW-0411">Iron-sulfur</keyword>
<reference evidence="10 11" key="1">
    <citation type="submission" date="2016-10" db="EMBL/GenBank/DDBJ databases">
        <authorList>
            <person name="de Groot N.N."/>
        </authorList>
    </citation>
    <scope>NUCLEOTIDE SEQUENCE [LARGE SCALE GENOMIC DNA]</scope>
    <source>
        <strain evidence="10 11">DSM 21799</strain>
    </source>
</reference>
<dbReference type="Gene3D" id="3.90.1150.10">
    <property type="entry name" value="Aspartate Aminotransferase, domain 1"/>
    <property type="match status" value="1"/>
</dbReference>
<gene>
    <name evidence="10" type="ORF">SAMN04489806_3288</name>
</gene>
<dbReference type="GO" id="GO:0046872">
    <property type="term" value="F:metal ion binding"/>
    <property type="evidence" value="ECO:0007669"/>
    <property type="project" value="UniProtKB-KW"/>
</dbReference>
<dbReference type="PIRSF" id="PIRSF005572">
    <property type="entry name" value="NifS"/>
    <property type="match status" value="1"/>
</dbReference>
<evidence type="ECO:0000256" key="4">
    <source>
        <dbReference type="ARBA" id="ARBA00022723"/>
    </source>
</evidence>
<dbReference type="GO" id="GO:0031071">
    <property type="term" value="F:cysteine desulfurase activity"/>
    <property type="evidence" value="ECO:0007669"/>
    <property type="project" value="UniProtKB-EC"/>
</dbReference>
<evidence type="ECO:0000313" key="10">
    <source>
        <dbReference type="EMBL" id="SEC58848.1"/>
    </source>
</evidence>
<dbReference type="InterPro" id="IPR000192">
    <property type="entry name" value="Aminotrans_V_dom"/>
</dbReference>
<protein>
    <submittedName>
        <fullName evidence="10">Cysteine desulfurase</fullName>
    </submittedName>
</protein>
<evidence type="ECO:0000256" key="1">
    <source>
        <dbReference type="ARBA" id="ARBA00001933"/>
    </source>
</evidence>
<keyword evidence="6" id="KW-0408">Iron</keyword>
<dbReference type="Gene3D" id="3.40.640.10">
    <property type="entry name" value="Type I PLP-dependent aspartate aminotransferase-like (Major domain)"/>
    <property type="match status" value="1"/>
</dbReference>
<dbReference type="PANTHER" id="PTHR11601">
    <property type="entry name" value="CYSTEINE DESULFURYLASE FAMILY MEMBER"/>
    <property type="match status" value="1"/>
</dbReference>
<keyword evidence="11" id="KW-1185">Reference proteome</keyword>
<keyword evidence="4" id="KW-0479">Metal-binding</keyword>
<evidence type="ECO:0000256" key="2">
    <source>
        <dbReference type="ARBA" id="ARBA00006490"/>
    </source>
</evidence>
<dbReference type="EMBL" id="FNRY01000002">
    <property type="protein sequence ID" value="SEC58848.1"/>
    <property type="molecule type" value="Genomic_DNA"/>
</dbReference>
<comment type="catalytic activity">
    <reaction evidence="8">
        <text>(sulfur carrier)-H + L-cysteine = (sulfur carrier)-SH + L-alanine</text>
        <dbReference type="Rhea" id="RHEA:43892"/>
        <dbReference type="Rhea" id="RHEA-COMP:14737"/>
        <dbReference type="Rhea" id="RHEA-COMP:14739"/>
        <dbReference type="ChEBI" id="CHEBI:29917"/>
        <dbReference type="ChEBI" id="CHEBI:35235"/>
        <dbReference type="ChEBI" id="CHEBI:57972"/>
        <dbReference type="ChEBI" id="CHEBI:64428"/>
        <dbReference type="EC" id="2.8.1.7"/>
    </reaction>
</comment>
<comment type="similarity">
    <text evidence="2">Belongs to the class-V pyridoxal-phosphate-dependent aminotransferase family. NifS/IscS subfamily.</text>
</comment>
<keyword evidence="5" id="KW-0663">Pyridoxal phosphate</keyword>
<dbReference type="AlphaFoldDB" id="A0A1H4TRH9"/>
<feature type="domain" description="Aminotransferase class V" evidence="9">
    <location>
        <begin position="12"/>
        <end position="390"/>
    </location>
</feature>
<evidence type="ECO:0000256" key="5">
    <source>
        <dbReference type="ARBA" id="ARBA00022898"/>
    </source>
</evidence>
<dbReference type="Gene3D" id="1.10.260.50">
    <property type="match status" value="1"/>
</dbReference>
<dbReference type="Proteomes" id="UP000199183">
    <property type="component" value="Unassembled WGS sequence"/>
</dbReference>
<sequence>MRRAAGGTIVSVYLDHAATTPMRAEALTAYTDALRLVGNPASIHSSGQRAKQLLEESREVIAASLGCDSIEAILTSGGTESINLALKGLYWKRNAAGDRPVVLAPGGEHHATIDTLEWLAAHDGADMRWMPLDADGALRPEVFEAALAEAGDRAALATVILANNEVGTIQPVAALSRVAAAHGVPLHVDAVAAYGHVPIDVARLRAESRSAGEAGLVALSVSAHKIGGPVGVGALYLARTAVIEPLLHGGGQQRQVRSGTQDVAGGIAFAAAARVATAELDAESRRLRALRNRLVEGVRQRVPDAVLNGPADDARLPGNAHFSFPGCEGDSLLFLLDMAGVAVSTGSACQAGIPEPSHVLRAMGRSETEARGALRITMGHTTTDADVDAFLDALPGAYRQAAKAGFADRDVPRR</sequence>
<dbReference type="GO" id="GO:0051536">
    <property type="term" value="F:iron-sulfur cluster binding"/>
    <property type="evidence" value="ECO:0007669"/>
    <property type="project" value="UniProtKB-KW"/>
</dbReference>
<proteinExistence type="inferred from homology"/>
<organism evidence="10 11">
    <name type="scientific">Paramicrobacterium humi</name>
    <dbReference type="NCBI Taxonomy" id="640635"/>
    <lineage>
        <taxon>Bacteria</taxon>
        <taxon>Bacillati</taxon>
        <taxon>Actinomycetota</taxon>
        <taxon>Actinomycetes</taxon>
        <taxon>Micrococcales</taxon>
        <taxon>Microbacteriaceae</taxon>
        <taxon>Paramicrobacterium</taxon>
    </lineage>
</organism>
<dbReference type="InterPro" id="IPR015421">
    <property type="entry name" value="PyrdxlP-dep_Trfase_major"/>
</dbReference>
<evidence type="ECO:0000256" key="8">
    <source>
        <dbReference type="ARBA" id="ARBA00050776"/>
    </source>
</evidence>
<dbReference type="InterPro" id="IPR015422">
    <property type="entry name" value="PyrdxlP-dep_Trfase_small"/>
</dbReference>
<evidence type="ECO:0000256" key="6">
    <source>
        <dbReference type="ARBA" id="ARBA00023004"/>
    </source>
</evidence>
<evidence type="ECO:0000259" key="9">
    <source>
        <dbReference type="Pfam" id="PF00266"/>
    </source>
</evidence>
<keyword evidence="3" id="KW-0808">Transferase</keyword>
<comment type="cofactor">
    <cofactor evidence="1">
        <name>pyridoxal 5'-phosphate</name>
        <dbReference type="ChEBI" id="CHEBI:597326"/>
    </cofactor>
</comment>
<evidence type="ECO:0000256" key="7">
    <source>
        <dbReference type="ARBA" id="ARBA00023014"/>
    </source>
</evidence>
<dbReference type="InterPro" id="IPR016454">
    <property type="entry name" value="Cysteine_dSase"/>
</dbReference>
<evidence type="ECO:0000313" key="11">
    <source>
        <dbReference type="Proteomes" id="UP000199183"/>
    </source>
</evidence>
<evidence type="ECO:0000256" key="3">
    <source>
        <dbReference type="ARBA" id="ARBA00022679"/>
    </source>
</evidence>
<name>A0A1H4TRH9_9MICO</name>
<dbReference type="STRING" id="640635.SAMN04489806_3288"/>